<evidence type="ECO:0000256" key="6">
    <source>
        <dbReference type="ARBA" id="ARBA00023136"/>
    </source>
</evidence>
<dbReference type="EMBL" id="CADIJX010000001">
    <property type="protein sequence ID" value="CAB3628494.1"/>
    <property type="molecule type" value="Genomic_DNA"/>
</dbReference>
<feature type="domain" description="ABC transmembrane type-1" evidence="8">
    <location>
        <begin position="68"/>
        <end position="257"/>
    </location>
</feature>
<evidence type="ECO:0000256" key="5">
    <source>
        <dbReference type="ARBA" id="ARBA00022989"/>
    </source>
</evidence>
<feature type="transmembrane region" description="Helical" evidence="7">
    <location>
        <begin position="181"/>
        <end position="202"/>
    </location>
</feature>
<evidence type="ECO:0000256" key="2">
    <source>
        <dbReference type="ARBA" id="ARBA00022448"/>
    </source>
</evidence>
<dbReference type="PROSITE" id="PS50928">
    <property type="entry name" value="ABC_TM1"/>
    <property type="match status" value="1"/>
</dbReference>
<dbReference type="RefSeq" id="WP_175173040.1">
    <property type="nucleotide sequence ID" value="NZ_CADIJX010000001.1"/>
</dbReference>
<protein>
    <submittedName>
        <fullName evidence="9">Glutathione transport system permease protein GsiD</fullName>
    </submittedName>
</protein>
<keyword evidence="4 7" id="KW-0812">Transmembrane</keyword>
<keyword evidence="5 7" id="KW-1133">Transmembrane helix</keyword>
<evidence type="ECO:0000256" key="7">
    <source>
        <dbReference type="RuleBase" id="RU363032"/>
    </source>
</evidence>
<evidence type="ECO:0000259" key="8">
    <source>
        <dbReference type="PROSITE" id="PS50928"/>
    </source>
</evidence>
<dbReference type="InterPro" id="IPR050366">
    <property type="entry name" value="BP-dependent_transpt_permease"/>
</dbReference>
<reference evidence="9 10" key="1">
    <citation type="submission" date="2020-04" db="EMBL/GenBank/DDBJ databases">
        <authorList>
            <person name="De Canck E."/>
        </authorList>
    </citation>
    <scope>NUCLEOTIDE SEQUENCE [LARGE SCALE GENOMIC DNA]</scope>
    <source>
        <strain evidence="9 10">LMG 3431</strain>
    </source>
</reference>
<evidence type="ECO:0000256" key="4">
    <source>
        <dbReference type="ARBA" id="ARBA00022692"/>
    </source>
</evidence>
<dbReference type="GO" id="GO:0055085">
    <property type="term" value="P:transmembrane transport"/>
    <property type="evidence" value="ECO:0007669"/>
    <property type="project" value="InterPro"/>
</dbReference>
<dbReference type="PANTHER" id="PTHR43386:SF1">
    <property type="entry name" value="D,D-DIPEPTIDE TRANSPORT SYSTEM PERMEASE PROTEIN DDPC-RELATED"/>
    <property type="match status" value="1"/>
</dbReference>
<dbReference type="Proteomes" id="UP000494108">
    <property type="component" value="Unassembled WGS sequence"/>
</dbReference>
<accession>A0A6S6YQ46</accession>
<feature type="transmembrane region" description="Helical" evidence="7">
    <location>
        <begin position="7"/>
        <end position="28"/>
    </location>
</feature>
<keyword evidence="6 7" id="KW-0472">Membrane</keyword>
<organism evidence="9 10">
    <name type="scientific">Achromobacter pestifer</name>
    <dbReference type="NCBI Taxonomy" id="1353889"/>
    <lineage>
        <taxon>Bacteria</taxon>
        <taxon>Pseudomonadati</taxon>
        <taxon>Pseudomonadota</taxon>
        <taxon>Betaproteobacteria</taxon>
        <taxon>Burkholderiales</taxon>
        <taxon>Alcaligenaceae</taxon>
        <taxon>Achromobacter</taxon>
    </lineage>
</organism>
<keyword evidence="10" id="KW-1185">Reference proteome</keyword>
<dbReference type="Gene3D" id="1.10.3720.10">
    <property type="entry name" value="MetI-like"/>
    <property type="match status" value="1"/>
</dbReference>
<feature type="transmembrane region" description="Helical" evidence="7">
    <location>
        <begin position="74"/>
        <end position="96"/>
    </location>
</feature>
<proteinExistence type="inferred from homology"/>
<evidence type="ECO:0000256" key="3">
    <source>
        <dbReference type="ARBA" id="ARBA00022475"/>
    </source>
</evidence>
<evidence type="ECO:0000256" key="1">
    <source>
        <dbReference type="ARBA" id="ARBA00004651"/>
    </source>
</evidence>
<sequence>MNRRSLTAVVGGTLVAVVVITALVALFWTPYDPLKLNFKARLAGPSLAHLMGTDELGRDVFSRLMRGTTASLRVSLMTVLLATGAGVLIGAVSGYLRGWPDRVLMALNDALLAFPGLLLALGLLAVFGASETGIILALALAYMSSVVRVVRGTVMSLREREFVRASRVMGNSEFYTLMRHLLPNCLAPVIVMATSMCGWIILAESSLSFLGLGVAPPAPTWGNMLAGSRSYIGQAAWLAIFPGLAISLSLLGINLLGDALRDRLDPRMRRRA</sequence>
<dbReference type="GO" id="GO:0005886">
    <property type="term" value="C:plasma membrane"/>
    <property type="evidence" value="ECO:0007669"/>
    <property type="project" value="UniProtKB-SubCell"/>
</dbReference>
<evidence type="ECO:0000313" key="10">
    <source>
        <dbReference type="Proteomes" id="UP000494108"/>
    </source>
</evidence>
<feature type="transmembrane region" description="Helical" evidence="7">
    <location>
        <begin position="133"/>
        <end position="150"/>
    </location>
</feature>
<comment type="similarity">
    <text evidence="7">Belongs to the binding-protein-dependent transport system permease family.</text>
</comment>
<dbReference type="InterPro" id="IPR035906">
    <property type="entry name" value="MetI-like_sf"/>
</dbReference>
<dbReference type="Pfam" id="PF00528">
    <property type="entry name" value="BPD_transp_1"/>
    <property type="match status" value="1"/>
</dbReference>
<feature type="transmembrane region" description="Helical" evidence="7">
    <location>
        <begin position="235"/>
        <end position="260"/>
    </location>
</feature>
<evidence type="ECO:0000313" key="9">
    <source>
        <dbReference type="EMBL" id="CAB3628494.1"/>
    </source>
</evidence>
<dbReference type="PANTHER" id="PTHR43386">
    <property type="entry name" value="OLIGOPEPTIDE TRANSPORT SYSTEM PERMEASE PROTEIN APPC"/>
    <property type="match status" value="1"/>
</dbReference>
<gene>
    <name evidence="9" type="primary">gsiD_1</name>
    <name evidence="9" type="ORF">LMG3431_00720</name>
</gene>
<name>A0A6S6YQ46_9BURK</name>
<comment type="subcellular location">
    <subcellularLocation>
        <location evidence="1 7">Cell membrane</location>
        <topology evidence="1 7">Multi-pass membrane protein</topology>
    </subcellularLocation>
</comment>
<dbReference type="AlphaFoldDB" id="A0A6S6YQ46"/>
<dbReference type="SUPFAM" id="SSF161098">
    <property type="entry name" value="MetI-like"/>
    <property type="match status" value="1"/>
</dbReference>
<keyword evidence="2 7" id="KW-0813">Transport</keyword>
<dbReference type="CDD" id="cd06261">
    <property type="entry name" value="TM_PBP2"/>
    <property type="match status" value="1"/>
</dbReference>
<keyword evidence="3" id="KW-1003">Cell membrane</keyword>
<dbReference type="InterPro" id="IPR000515">
    <property type="entry name" value="MetI-like"/>
</dbReference>
<feature type="transmembrane region" description="Helical" evidence="7">
    <location>
        <begin position="103"/>
        <end position="127"/>
    </location>
</feature>